<dbReference type="RefSeq" id="WP_347721461.1">
    <property type="nucleotide sequence ID" value="NZ_CP104395.1"/>
</dbReference>
<organism evidence="2 3">
    <name type="scientific">Candidatus Nanohalococcus occultus</name>
    <dbReference type="NCBI Taxonomy" id="2978047"/>
    <lineage>
        <taxon>Archaea</taxon>
        <taxon>Candidatus Nanohalarchaeota</taxon>
        <taxon>Candidatus Nanohalarchaeota incertae sedis</taxon>
        <taxon>Candidatus Nanohalococcus</taxon>
    </lineage>
</organism>
<feature type="transmembrane region" description="Helical" evidence="1">
    <location>
        <begin position="12"/>
        <end position="28"/>
    </location>
</feature>
<keyword evidence="1" id="KW-1133">Transmembrane helix</keyword>
<dbReference type="GeneID" id="90590044"/>
<keyword evidence="1" id="KW-0812">Transmembrane</keyword>
<evidence type="ECO:0000313" key="3">
    <source>
        <dbReference type="Proteomes" id="UP001218034"/>
    </source>
</evidence>
<keyword evidence="1" id="KW-0472">Membrane</keyword>
<reference evidence="2 3" key="1">
    <citation type="submission" date="2022-09" db="EMBL/GenBank/DDBJ databases">
        <title>Xylan utilization by haloarchaea-nanohaloarchaea associations.</title>
        <authorList>
            <person name="Yakimov M."/>
        </authorList>
    </citation>
    <scope>NUCLEOTIDE SEQUENCE [LARGE SCALE GENOMIC DNA]</scope>
    <source>
        <strain evidence="2 3">SVXNc</strain>
    </source>
</reference>
<accession>A0ABY8CEI4</accession>
<keyword evidence="3" id="KW-1185">Reference proteome</keyword>
<evidence type="ECO:0000256" key="1">
    <source>
        <dbReference type="SAM" id="Phobius"/>
    </source>
</evidence>
<sequence>MVLENVTSDQKLGVAGFAAVLVVGVLSYFAHTPIRFLVSVLGISAVVYSMKKLSDEFDLPLAFVRRDGLNYWGGAFGGLVGGLSAFYGSTRNFEAVGFLEFGVDLSLLVIFLMLAVALHTGTVLQDIKDGYIEV</sequence>
<dbReference type="Proteomes" id="UP001218034">
    <property type="component" value="Chromosome"/>
</dbReference>
<proteinExistence type="predicted"/>
<feature type="transmembrane region" description="Helical" evidence="1">
    <location>
        <begin position="95"/>
        <end position="118"/>
    </location>
</feature>
<gene>
    <name evidence="2" type="ORF">SVXNc_0606</name>
</gene>
<evidence type="ECO:0000313" key="2">
    <source>
        <dbReference type="EMBL" id="WEL19622.1"/>
    </source>
</evidence>
<protein>
    <submittedName>
        <fullName evidence="2">Uncharacterized protein</fullName>
    </submittedName>
</protein>
<dbReference type="EMBL" id="CP104395">
    <property type="protein sequence ID" value="WEL19622.1"/>
    <property type="molecule type" value="Genomic_DNA"/>
</dbReference>
<feature type="transmembrane region" description="Helical" evidence="1">
    <location>
        <begin position="71"/>
        <end position="89"/>
    </location>
</feature>
<name>A0ABY8CEI4_9ARCH</name>